<evidence type="ECO:0000256" key="5">
    <source>
        <dbReference type="ARBA" id="ARBA00022490"/>
    </source>
</evidence>
<evidence type="ECO:0000256" key="1">
    <source>
        <dbReference type="ARBA" id="ARBA00001770"/>
    </source>
</evidence>
<dbReference type="SUPFAM" id="SSF53182">
    <property type="entry name" value="Pyrrolidone carboxyl peptidase (pyroglutamate aminopeptidase)"/>
    <property type="match status" value="1"/>
</dbReference>
<dbReference type="InterPro" id="IPR036440">
    <property type="entry name" value="Peptidase_C15-like_sf"/>
</dbReference>
<dbReference type="GO" id="GO:0006508">
    <property type="term" value="P:proteolysis"/>
    <property type="evidence" value="ECO:0007669"/>
    <property type="project" value="UniProtKB-KW"/>
</dbReference>
<dbReference type="OrthoDB" id="9779738at2"/>
<keyword evidence="8" id="KW-0788">Thiol protease</keyword>
<dbReference type="InterPro" id="IPR033694">
    <property type="entry name" value="PGPEP1_Cys_AS"/>
</dbReference>
<dbReference type="InterPro" id="IPR000816">
    <property type="entry name" value="Peptidase_C15"/>
</dbReference>
<dbReference type="NCBIfam" id="NF009676">
    <property type="entry name" value="PRK13197.1"/>
    <property type="match status" value="1"/>
</dbReference>
<comment type="caution">
    <text evidence="10">The sequence shown here is derived from an EMBL/GenBank/DDBJ whole genome shotgun (WGS) entry which is preliminary data.</text>
</comment>
<dbReference type="InterPro" id="IPR016125">
    <property type="entry name" value="Peptidase_C15-like"/>
</dbReference>
<dbReference type="Pfam" id="PF01470">
    <property type="entry name" value="Peptidase_C15"/>
    <property type="match status" value="1"/>
</dbReference>
<dbReference type="EMBL" id="LSCV01000031">
    <property type="protein sequence ID" value="KXB40233.1"/>
    <property type="molecule type" value="Genomic_DNA"/>
</dbReference>
<dbReference type="PRINTS" id="PR00706">
    <property type="entry name" value="PYROGLUPTASE"/>
</dbReference>
<comment type="subcellular location">
    <subcellularLocation>
        <location evidence="3">Cytoplasm</location>
    </subcellularLocation>
</comment>
<keyword evidence="6" id="KW-0645">Protease</keyword>
<evidence type="ECO:0000313" key="11">
    <source>
        <dbReference type="Proteomes" id="UP000070080"/>
    </source>
</evidence>
<dbReference type="NCBIfam" id="TIGR00504">
    <property type="entry name" value="pyro_pdase"/>
    <property type="match status" value="1"/>
</dbReference>
<dbReference type="AlphaFoldDB" id="A0A133YAL5"/>
<dbReference type="STRING" id="1497955.HMPREF1872_01045"/>
<sequence>MKILLTGFTPFNGETVNPAWEAVKLLASPSSELELYKLEVPTAYDEAAQLICNEIDKIQPDYVLALGQAGGVTCLNIEYVGINCQAANIPDNKGVRREYVQIDAKGPAAYFATLPVLKLVKALQEANIPAKVSLSAGTFVCNDVLYSILHHCATRKLKSKCGFLHVPYLPEQVIAKPKMPSMALSDMLKGLEVILAALLQMEK</sequence>
<evidence type="ECO:0000313" key="10">
    <source>
        <dbReference type="EMBL" id="KXB40233.1"/>
    </source>
</evidence>
<comment type="function">
    <text evidence="2">Removes 5-oxoproline from various penultimate amino acid residues except L-proline.</text>
</comment>
<comment type="catalytic activity">
    <reaction evidence="1 9">
        <text>Release of an N-terminal pyroglutamyl group from a polypeptide, the second amino acid generally not being Pro.</text>
        <dbReference type="EC" id="3.4.19.3"/>
    </reaction>
</comment>
<feature type="active site" evidence="9">
    <location>
        <position position="141"/>
    </location>
</feature>
<accession>A0A133YAL5</accession>
<dbReference type="GO" id="GO:0016920">
    <property type="term" value="F:pyroglutamyl-peptidase activity"/>
    <property type="evidence" value="ECO:0007669"/>
    <property type="project" value="UniProtKB-EC"/>
</dbReference>
<reference evidence="11" key="1">
    <citation type="submission" date="2016-01" db="EMBL/GenBank/DDBJ databases">
        <authorList>
            <person name="Mitreva M."/>
            <person name="Pepin K.H."/>
            <person name="Mihindukulasuriya K.A."/>
            <person name="Fulton R."/>
            <person name="Fronick C."/>
            <person name="O'Laughlin M."/>
            <person name="Miner T."/>
            <person name="Herter B."/>
            <person name="Rosa B.A."/>
            <person name="Cordes M."/>
            <person name="Tomlinson C."/>
            <person name="Wollam A."/>
            <person name="Palsikar V.B."/>
            <person name="Mardis E.R."/>
            <person name="Wilson R.K."/>
        </authorList>
    </citation>
    <scope>NUCLEOTIDE SEQUENCE [LARGE SCALE GENOMIC DNA]</scope>
    <source>
        <strain evidence="11">KA00274</strain>
    </source>
</reference>
<keyword evidence="5" id="KW-0963">Cytoplasm</keyword>
<dbReference type="PROSITE" id="PS01334">
    <property type="entry name" value="PYRASE_CYS"/>
    <property type="match status" value="1"/>
</dbReference>
<evidence type="ECO:0000256" key="3">
    <source>
        <dbReference type="ARBA" id="ARBA00004496"/>
    </source>
</evidence>
<protein>
    <recommendedName>
        <fullName evidence="9">Pyroglutamyl-peptidase I</fullName>
        <ecNumber evidence="9">3.4.19.3</ecNumber>
    </recommendedName>
</protein>
<proteinExistence type="inferred from homology"/>
<evidence type="ECO:0000256" key="2">
    <source>
        <dbReference type="ARBA" id="ARBA00002280"/>
    </source>
</evidence>
<dbReference type="GO" id="GO:0005829">
    <property type="term" value="C:cytosol"/>
    <property type="evidence" value="ECO:0007669"/>
    <property type="project" value="InterPro"/>
</dbReference>
<dbReference type="PIRSF" id="PIRSF015592">
    <property type="entry name" value="Prld-crbxl_pptds"/>
    <property type="match status" value="1"/>
</dbReference>
<dbReference type="Gene3D" id="3.40.630.20">
    <property type="entry name" value="Peptidase C15, pyroglutamyl peptidase I-like"/>
    <property type="match status" value="1"/>
</dbReference>
<dbReference type="PANTHER" id="PTHR23402">
    <property type="entry name" value="PROTEASE FAMILY C15 PYROGLUTAMYL-PEPTIDASE I-RELATED"/>
    <property type="match status" value="1"/>
</dbReference>
<dbReference type="RefSeq" id="WP_066714478.1">
    <property type="nucleotide sequence ID" value="NZ_JARFNM010000001.1"/>
</dbReference>
<comment type="similarity">
    <text evidence="4">Belongs to the peptidase C15 family.</text>
</comment>
<dbReference type="Proteomes" id="UP000070080">
    <property type="component" value="Unassembled WGS sequence"/>
</dbReference>
<evidence type="ECO:0000256" key="9">
    <source>
        <dbReference type="PROSITE-ProRule" id="PRU10077"/>
    </source>
</evidence>
<dbReference type="InterPro" id="IPR029762">
    <property type="entry name" value="PGP-I_bact-type"/>
</dbReference>
<keyword evidence="11" id="KW-1185">Reference proteome</keyword>
<organism evidence="10 11">
    <name type="scientific">Amygdalobacter nucleatus</name>
    <dbReference type="NCBI Taxonomy" id="3029274"/>
    <lineage>
        <taxon>Bacteria</taxon>
        <taxon>Bacillati</taxon>
        <taxon>Bacillota</taxon>
        <taxon>Clostridia</taxon>
        <taxon>Eubacteriales</taxon>
        <taxon>Oscillospiraceae</taxon>
        <taxon>Amygdalobacter</taxon>
    </lineage>
</organism>
<dbReference type="EC" id="3.4.19.3" evidence="9"/>
<dbReference type="CDD" id="cd00501">
    <property type="entry name" value="Peptidase_C15"/>
    <property type="match status" value="1"/>
</dbReference>
<dbReference type="FunFam" id="3.40.630.20:FF:000001">
    <property type="entry name" value="Pyrrolidone-carboxylate peptidase"/>
    <property type="match status" value="1"/>
</dbReference>
<evidence type="ECO:0000256" key="7">
    <source>
        <dbReference type="ARBA" id="ARBA00022801"/>
    </source>
</evidence>
<dbReference type="PANTHER" id="PTHR23402:SF1">
    <property type="entry name" value="PYROGLUTAMYL-PEPTIDASE I"/>
    <property type="match status" value="1"/>
</dbReference>
<name>A0A133YAL5_9FIRM</name>
<keyword evidence="7" id="KW-0378">Hydrolase</keyword>
<evidence type="ECO:0000256" key="6">
    <source>
        <dbReference type="ARBA" id="ARBA00022670"/>
    </source>
</evidence>
<evidence type="ECO:0000256" key="8">
    <source>
        <dbReference type="ARBA" id="ARBA00022807"/>
    </source>
</evidence>
<dbReference type="PATRIC" id="fig|1497955.3.peg.1015"/>
<gene>
    <name evidence="10" type="ORF">HMPREF1872_01045</name>
</gene>
<evidence type="ECO:0000256" key="4">
    <source>
        <dbReference type="ARBA" id="ARBA00006641"/>
    </source>
</evidence>